<dbReference type="GO" id="GO:0008289">
    <property type="term" value="F:lipid binding"/>
    <property type="evidence" value="ECO:0007669"/>
    <property type="project" value="UniProtKB-KW"/>
</dbReference>
<evidence type="ECO:0000259" key="3">
    <source>
        <dbReference type="SMART" id="SM00499"/>
    </source>
</evidence>
<dbReference type="GO" id="GO:0006869">
    <property type="term" value="P:lipid transport"/>
    <property type="evidence" value="ECO:0007669"/>
    <property type="project" value="InterPro"/>
</dbReference>
<dbReference type="SMART" id="SM00499">
    <property type="entry name" value="AAI"/>
    <property type="match status" value="1"/>
</dbReference>
<dbReference type="Gene3D" id="1.10.110.10">
    <property type="entry name" value="Plant lipid-transfer and hydrophobic proteins"/>
    <property type="match status" value="1"/>
</dbReference>
<dbReference type="EMBL" id="JAYMYQ010000008">
    <property type="protein sequence ID" value="KAK7316485.1"/>
    <property type="molecule type" value="Genomic_DNA"/>
</dbReference>
<protein>
    <recommendedName>
        <fullName evidence="3">Bifunctional inhibitor/plant lipid transfer protein/seed storage helical domain-containing protein</fullName>
    </recommendedName>
</protein>
<accession>A0AAN9KFA3</accession>
<dbReference type="PANTHER" id="PTHR33214:SF44">
    <property type="entry name" value="NON-SPECIFIC LIPID TRANSFER PROTEIN GPI-ANCHORED 33"/>
    <property type="match status" value="1"/>
</dbReference>
<keyword evidence="1" id="KW-0813">Transport</keyword>
<evidence type="ECO:0000313" key="4">
    <source>
        <dbReference type="EMBL" id="KAK7316485.1"/>
    </source>
</evidence>
<dbReference type="SUPFAM" id="SSF47699">
    <property type="entry name" value="Bifunctional inhibitor/lipid-transfer protein/seed storage 2S albumin"/>
    <property type="match status" value="1"/>
</dbReference>
<proteinExistence type="predicted"/>
<dbReference type="InterPro" id="IPR016140">
    <property type="entry name" value="Bifunc_inhib/LTP/seed_store"/>
</dbReference>
<dbReference type="Pfam" id="PF00234">
    <property type="entry name" value="Tryp_alpha_amyl"/>
    <property type="match status" value="1"/>
</dbReference>
<feature type="domain" description="Bifunctional inhibitor/plant lipid transfer protein/seed storage helical" evidence="3">
    <location>
        <begin position="49"/>
        <end position="114"/>
    </location>
</feature>
<dbReference type="Proteomes" id="UP001367508">
    <property type="component" value="Unassembled WGS sequence"/>
</dbReference>
<comment type="caution">
    <text evidence="4">The sequence shown here is derived from an EMBL/GenBank/DDBJ whole genome shotgun (WGS) entry which is preliminary data.</text>
</comment>
<keyword evidence="2" id="KW-0446">Lipid-binding</keyword>
<dbReference type="AlphaFoldDB" id="A0AAN9KFA3"/>
<dbReference type="CDD" id="cd01959">
    <property type="entry name" value="nsLTP2"/>
    <property type="match status" value="1"/>
</dbReference>
<reference evidence="4 5" key="1">
    <citation type="submission" date="2024-01" db="EMBL/GenBank/DDBJ databases">
        <title>The genomes of 5 underutilized Papilionoideae crops provide insights into root nodulation and disease resistanc.</title>
        <authorList>
            <person name="Jiang F."/>
        </authorList>
    </citation>
    <scope>NUCLEOTIDE SEQUENCE [LARGE SCALE GENOMIC DNA]</scope>
    <source>
        <strain evidence="4">LVBAO_FW01</strain>
        <tissue evidence="4">Leaves</tissue>
    </source>
</reference>
<sequence length="114" mass="12530">MKELIRKCNKWLKEHRVRMMKKVSVCAMVVVLMAVVVMEVSPKVEGVTCSPVELSPCLGAITSSSPPSSTCCQKVREQRPCLCGYLKNPSLRQYVNSPGARRVANSCGVPFPTC</sequence>
<dbReference type="InterPro" id="IPR036312">
    <property type="entry name" value="Bifun_inhib/LTP/seed_sf"/>
</dbReference>
<organism evidence="4 5">
    <name type="scientific">Canavalia gladiata</name>
    <name type="common">Sword bean</name>
    <name type="synonym">Dolichos gladiatus</name>
    <dbReference type="NCBI Taxonomy" id="3824"/>
    <lineage>
        <taxon>Eukaryota</taxon>
        <taxon>Viridiplantae</taxon>
        <taxon>Streptophyta</taxon>
        <taxon>Embryophyta</taxon>
        <taxon>Tracheophyta</taxon>
        <taxon>Spermatophyta</taxon>
        <taxon>Magnoliopsida</taxon>
        <taxon>eudicotyledons</taxon>
        <taxon>Gunneridae</taxon>
        <taxon>Pentapetalae</taxon>
        <taxon>rosids</taxon>
        <taxon>fabids</taxon>
        <taxon>Fabales</taxon>
        <taxon>Fabaceae</taxon>
        <taxon>Papilionoideae</taxon>
        <taxon>50 kb inversion clade</taxon>
        <taxon>NPAAA clade</taxon>
        <taxon>indigoferoid/millettioid clade</taxon>
        <taxon>Phaseoleae</taxon>
        <taxon>Canavalia</taxon>
    </lineage>
</organism>
<gene>
    <name evidence="4" type="ORF">VNO77_35547</name>
</gene>
<keyword evidence="5" id="KW-1185">Reference proteome</keyword>
<name>A0AAN9KFA3_CANGL</name>
<dbReference type="PANTHER" id="PTHR33214">
    <property type="entry name" value="BIFUNCTIONAL INHIBITOR/LIPID-TRANSFER PROTEIN/SEED STORAGE 2S ALBUMIN SUPERFAMILY PROTEIN"/>
    <property type="match status" value="1"/>
</dbReference>
<dbReference type="InterPro" id="IPR033872">
    <property type="entry name" value="nsLTP2"/>
</dbReference>
<evidence type="ECO:0000256" key="1">
    <source>
        <dbReference type="ARBA" id="ARBA00022448"/>
    </source>
</evidence>
<evidence type="ECO:0000256" key="2">
    <source>
        <dbReference type="ARBA" id="ARBA00023121"/>
    </source>
</evidence>
<evidence type="ECO:0000313" key="5">
    <source>
        <dbReference type="Proteomes" id="UP001367508"/>
    </source>
</evidence>